<protein>
    <submittedName>
        <fullName evidence="1">Uncharacterized protein</fullName>
    </submittedName>
</protein>
<name>A0A314ZU85_PRUYE</name>
<keyword evidence="2" id="KW-1185">Reference proteome</keyword>
<evidence type="ECO:0000313" key="2">
    <source>
        <dbReference type="Proteomes" id="UP000250321"/>
    </source>
</evidence>
<dbReference type="Proteomes" id="UP000250321">
    <property type="component" value="Unassembled WGS sequence"/>
</dbReference>
<evidence type="ECO:0000313" key="1">
    <source>
        <dbReference type="EMBL" id="PQQ20778.1"/>
    </source>
</evidence>
<sequence>MPIKYGIFKVHQVASMHHPPPAAFSYAFQMRPQSENMHTYQKDEQSNHDMSFPMIMDTWQGHCVSNGGCKMYVVNVETRMVVLQENLCYDQI</sequence>
<dbReference type="AlphaFoldDB" id="A0A314ZU85"/>
<gene>
    <name evidence="1" type="ORF">Pyn_10449</name>
</gene>
<accession>A0A314ZU85</accession>
<dbReference type="EMBL" id="PJQY01000026">
    <property type="protein sequence ID" value="PQQ20778.1"/>
    <property type="molecule type" value="Genomic_DNA"/>
</dbReference>
<comment type="caution">
    <text evidence="1">The sequence shown here is derived from an EMBL/GenBank/DDBJ whole genome shotgun (WGS) entry which is preliminary data.</text>
</comment>
<reference evidence="1 2" key="1">
    <citation type="submission" date="2018-02" db="EMBL/GenBank/DDBJ databases">
        <title>Draft genome of wild Prunus yedoensis var. nudiflora.</title>
        <authorList>
            <person name="Baek S."/>
            <person name="Kim J.-H."/>
            <person name="Choi K."/>
            <person name="Kim G.-B."/>
            <person name="Cho A."/>
            <person name="Jang H."/>
            <person name="Shin C.-H."/>
            <person name="Yu H.-J."/>
            <person name="Mun J.-H."/>
        </authorList>
    </citation>
    <scope>NUCLEOTIDE SEQUENCE [LARGE SCALE GENOMIC DNA]</scope>
    <source>
        <strain evidence="2">cv. Jeju island</strain>
        <tissue evidence="1">Leaf</tissue>
    </source>
</reference>
<organism evidence="1 2">
    <name type="scientific">Prunus yedoensis var. nudiflora</name>
    <dbReference type="NCBI Taxonomy" id="2094558"/>
    <lineage>
        <taxon>Eukaryota</taxon>
        <taxon>Viridiplantae</taxon>
        <taxon>Streptophyta</taxon>
        <taxon>Embryophyta</taxon>
        <taxon>Tracheophyta</taxon>
        <taxon>Spermatophyta</taxon>
        <taxon>Magnoliopsida</taxon>
        <taxon>eudicotyledons</taxon>
        <taxon>Gunneridae</taxon>
        <taxon>Pentapetalae</taxon>
        <taxon>rosids</taxon>
        <taxon>fabids</taxon>
        <taxon>Rosales</taxon>
        <taxon>Rosaceae</taxon>
        <taxon>Amygdaloideae</taxon>
        <taxon>Amygdaleae</taxon>
        <taxon>Prunus</taxon>
    </lineage>
</organism>
<proteinExistence type="predicted"/>